<reference evidence="1" key="1">
    <citation type="journal article" date="2020" name="G3 (Bethesda)">
        <title>High-Quality Assemblies for Three Invasive Social Wasps from the &lt;i&gt;Vespula&lt;/i&gt; Genus.</title>
        <authorList>
            <person name="Harrop T.W.R."/>
            <person name="Guhlin J."/>
            <person name="McLaughlin G.M."/>
            <person name="Permina E."/>
            <person name="Stockwell P."/>
            <person name="Gilligan J."/>
            <person name="Le Lec M.F."/>
            <person name="Gruber M.A.M."/>
            <person name="Quinn O."/>
            <person name="Lovegrove M."/>
            <person name="Duncan E.J."/>
            <person name="Remnant E.J."/>
            <person name="Van Eeckhoven J."/>
            <person name="Graham B."/>
            <person name="Knapp R.A."/>
            <person name="Langford K.W."/>
            <person name="Kronenberg Z."/>
            <person name="Press M.O."/>
            <person name="Eacker S.M."/>
            <person name="Wilson-Rankin E.E."/>
            <person name="Purcell J."/>
            <person name="Lester P.J."/>
            <person name="Dearden P.K."/>
        </authorList>
    </citation>
    <scope>NUCLEOTIDE SEQUENCE</scope>
    <source>
        <strain evidence="1">Volc-1</strain>
    </source>
</reference>
<sequence length="71" mass="7868">MSASMRSTLQTVPESVPADHVTNSKKISLLSKLRCGRESSEGEDPLFLTATEFSRSNIATIILDQDERKKD</sequence>
<gene>
    <name evidence="1" type="ORF">H0235_007564</name>
</gene>
<organism evidence="1 2">
    <name type="scientific">Vespula pensylvanica</name>
    <name type="common">Western yellow jacket</name>
    <name type="synonym">Wasp</name>
    <dbReference type="NCBI Taxonomy" id="30213"/>
    <lineage>
        <taxon>Eukaryota</taxon>
        <taxon>Metazoa</taxon>
        <taxon>Ecdysozoa</taxon>
        <taxon>Arthropoda</taxon>
        <taxon>Hexapoda</taxon>
        <taxon>Insecta</taxon>
        <taxon>Pterygota</taxon>
        <taxon>Neoptera</taxon>
        <taxon>Endopterygota</taxon>
        <taxon>Hymenoptera</taxon>
        <taxon>Apocrita</taxon>
        <taxon>Aculeata</taxon>
        <taxon>Vespoidea</taxon>
        <taxon>Vespidae</taxon>
        <taxon>Vespinae</taxon>
        <taxon>Vespula</taxon>
    </lineage>
</organism>
<keyword evidence="2" id="KW-1185">Reference proteome</keyword>
<protein>
    <submittedName>
        <fullName evidence="1">Uncharacterized protein</fullName>
    </submittedName>
</protein>
<proteinExistence type="predicted"/>
<name>A0A834U9Y1_VESPE</name>
<dbReference type="EMBL" id="JACSDY010000006">
    <property type="protein sequence ID" value="KAF7425126.1"/>
    <property type="molecule type" value="Genomic_DNA"/>
</dbReference>
<comment type="caution">
    <text evidence="1">The sequence shown here is derived from an EMBL/GenBank/DDBJ whole genome shotgun (WGS) entry which is preliminary data.</text>
</comment>
<dbReference type="Proteomes" id="UP000600918">
    <property type="component" value="Unassembled WGS sequence"/>
</dbReference>
<evidence type="ECO:0000313" key="1">
    <source>
        <dbReference type="EMBL" id="KAF7425126.1"/>
    </source>
</evidence>
<accession>A0A834U9Y1</accession>
<evidence type="ECO:0000313" key="2">
    <source>
        <dbReference type="Proteomes" id="UP000600918"/>
    </source>
</evidence>
<dbReference type="AlphaFoldDB" id="A0A834U9Y1"/>